<evidence type="ECO:0000313" key="4">
    <source>
        <dbReference type="Proteomes" id="UP000326759"/>
    </source>
</evidence>
<dbReference type="InterPro" id="IPR001212">
    <property type="entry name" value="Somatomedin_B_dom"/>
</dbReference>
<keyword evidence="4" id="KW-1185">Reference proteome</keyword>
<protein>
    <recommendedName>
        <fullName evidence="2">SMB domain-containing protein</fullName>
    </recommendedName>
</protein>
<comment type="caution">
    <text evidence="3">The sequence shown here is derived from an EMBL/GenBank/DDBJ whole genome shotgun (WGS) entry which is preliminary data.</text>
</comment>
<name>A0A5N5SLP4_9CRUS</name>
<organism evidence="3 4">
    <name type="scientific">Armadillidium nasatum</name>
    <dbReference type="NCBI Taxonomy" id="96803"/>
    <lineage>
        <taxon>Eukaryota</taxon>
        <taxon>Metazoa</taxon>
        <taxon>Ecdysozoa</taxon>
        <taxon>Arthropoda</taxon>
        <taxon>Crustacea</taxon>
        <taxon>Multicrustacea</taxon>
        <taxon>Malacostraca</taxon>
        <taxon>Eumalacostraca</taxon>
        <taxon>Peracarida</taxon>
        <taxon>Isopoda</taxon>
        <taxon>Oniscidea</taxon>
        <taxon>Crinocheta</taxon>
        <taxon>Armadillidiidae</taxon>
        <taxon>Armadillidium</taxon>
    </lineage>
</organism>
<evidence type="ECO:0000259" key="2">
    <source>
        <dbReference type="PROSITE" id="PS50958"/>
    </source>
</evidence>
<sequence length="210" mass="24251">MCFINSCPTSPLDNAPSSTTNKYINFNENSNYENVSNTNNIEMKTLGSGHLNLLLNSGATDKGDLEEKKYIINTLLDGNFSEFYDNDQMKYNTSRWSDIINDIIAFLSDLSDCYGWKYRCFVNQTEDQKYWRKCDCDSSCNSYGECCIDKAATMPENEEITMKNRMYCESLYQDSRGGVYMIGDCLQEMEGTFEEDLCLRKVVKNNHRIF</sequence>
<gene>
    <name evidence="3" type="ORF">Anas_11296</name>
</gene>
<feature type="domain" description="SMB" evidence="2">
    <location>
        <begin position="109"/>
        <end position="158"/>
    </location>
</feature>
<proteinExistence type="predicted"/>
<dbReference type="Proteomes" id="UP000326759">
    <property type="component" value="Unassembled WGS sequence"/>
</dbReference>
<reference evidence="3 4" key="1">
    <citation type="journal article" date="2019" name="PLoS Biol.">
        <title>Sex chromosomes control vertical transmission of feminizing Wolbachia symbionts in an isopod.</title>
        <authorList>
            <person name="Becking T."/>
            <person name="Chebbi M.A."/>
            <person name="Giraud I."/>
            <person name="Moumen B."/>
            <person name="Laverre T."/>
            <person name="Caubet Y."/>
            <person name="Peccoud J."/>
            <person name="Gilbert C."/>
            <person name="Cordaux R."/>
        </authorList>
    </citation>
    <scope>NUCLEOTIDE SEQUENCE [LARGE SCALE GENOMIC DNA]</scope>
    <source>
        <strain evidence="3">ANa2</strain>
        <tissue evidence="3">Whole body excluding digestive tract and cuticle</tissue>
    </source>
</reference>
<evidence type="ECO:0000256" key="1">
    <source>
        <dbReference type="ARBA" id="ARBA00023157"/>
    </source>
</evidence>
<dbReference type="EMBL" id="SEYY01023399">
    <property type="protein sequence ID" value="KAB7494877.1"/>
    <property type="molecule type" value="Genomic_DNA"/>
</dbReference>
<keyword evidence="1" id="KW-1015">Disulfide bond</keyword>
<dbReference type="PROSITE" id="PS50958">
    <property type="entry name" value="SMB_2"/>
    <property type="match status" value="1"/>
</dbReference>
<evidence type="ECO:0000313" key="3">
    <source>
        <dbReference type="EMBL" id="KAB7494877.1"/>
    </source>
</evidence>
<dbReference type="AlphaFoldDB" id="A0A5N5SLP4"/>
<accession>A0A5N5SLP4</accession>